<evidence type="ECO:0000313" key="2">
    <source>
        <dbReference type="EMBL" id="SFD10200.1"/>
    </source>
</evidence>
<organism evidence="2 3">
    <name type="scientific">Pseudoalteromonas denitrificans DSM 6059</name>
    <dbReference type="NCBI Taxonomy" id="1123010"/>
    <lineage>
        <taxon>Bacteria</taxon>
        <taxon>Pseudomonadati</taxon>
        <taxon>Pseudomonadota</taxon>
        <taxon>Gammaproteobacteria</taxon>
        <taxon>Alteromonadales</taxon>
        <taxon>Pseudoalteromonadaceae</taxon>
        <taxon>Pseudoalteromonas</taxon>
    </lineage>
</organism>
<dbReference type="STRING" id="1123010.SAMN02745724_03496"/>
<evidence type="ECO:0000313" key="3">
    <source>
        <dbReference type="Proteomes" id="UP000198862"/>
    </source>
</evidence>
<dbReference type="OrthoDB" id="9774685at2"/>
<sequence length="106" mass="12255">MHGKKLFSYSSSYSGFSELAKRFYPEVPAGISIQNNEGNNQERFNISFKIQNDASDGINEVKIFCYDLNNLINSSVNSFQSVFHDSRMFSDIDQDKELYCYNKVMH</sequence>
<protein>
    <recommendedName>
        <fullName evidence="1">DUF2326 domain-containing protein</fullName>
    </recommendedName>
</protein>
<accession>A0A1I1PWB5</accession>
<name>A0A1I1PWB5_9GAMM</name>
<feature type="domain" description="DUF2326" evidence="1">
    <location>
        <begin position="20"/>
        <end position="96"/>
    </location>
</feature>
<dbReference type="AlphaFoldDB" id="A0A1I1PWB5"/>
<gene>
    <name evidence="2" type="ORF">SAMN02745724_03496</name>
</gene>
<proteinExistence type="predicted"/>
<evidence type="ECO:0000259" key="1">
    <source>
        <dbReference type="Pfam" id="PF10088"/>
    </source>
</evidence>
<dbReference type="Pfam" id="PF10088">
    <property type="entry name" value="DUF2326"/>
    <property type="match status" value="1"/>
</dbReference>
<dbReference type="EMBL" id="FOLO01000032">
    <property type="protein sequence ID" value="SFD10200.1"/>
    <property type="molecule type" value="Genomic_DNA"/>
</dbReference>
<dbReference type="InterPro" id="IPR018760">
    <property type="entry name" value="DUF2326"/>
</dbReference>
<dbReference type="Proteomes" id="UP000198862">
    <property type="component" value="Unassembled WGS sequence"/>
</dbReference>
<reference evidence="2 3" key="1">
    <citation type="submission" date="2016-10" db="EMBL/GenBank/DDBJ databases">
        <authorList>
            <person name="de Groot N.N."/>
        </authorList>
    </citation>
    <scope>NUCLEOTIDE SEQUENCE [LARGE SCALE GENOMIC DNA]</scope>
    <source>
        <strain evidence="2 3">DSM 6059</strain>
    </source>
</reference>
<keyword evidence="3" id="KW-1185">Reference proteome</keyword>